<dbReference type="SUPFAM" id="SSF55298">
    <property type="entry name" value="YjgF-like"/>
    <property type="match status" value="1"/>
</dbReference>
<accession>A0ABU4AGD5</accession>
<dbReference type="Proteomes" id="UP001185659">
    <property type="component" value="Unassembled WGS sequence"/>
</dbReference>
<organism evidence="1 2">
    <name type="scientific">Nitratireductor aquimarinus</name>
    <dbReference type="NCBI Taxonomy" id="889300"/>
    <lineage>
        <taxon>Bacteria</taxon>
        <taxon>Pseudomonadati</taxon>
        <taxon>Pseudomonadota</taxon>
        <taxon>Alphaproteobacteria</taxon>
        <taxon>Hyphomicrobiales</taxon>
        <taxon>Phyllobacteriaceae</taxon>
        <taxon>Nitratireductor</taxon>
    </lineage>
</organism>
<gene>
    <name evidence="1" type="ORF">R2G56_03280</name>
</gene>
<dbReference type="RefSeq" id="WP_317560428.1">
    <property type="nucleotide sequence ID" value="NZ_JAWLIP010000001.1"/>
</dbReference>
<dbReference type="InterPro" id="IPR006175">
    <property type="entry name" value="YjgF/YER057c/UK114"/>
</dbReference>
<sequence>MATAEAFETVFDYIPAARYGRILCLAGQIPKTGPQTILHTGRVGEAVDLEQARQSATVAAEQALAWLGREAGGLSRVERILRVTVYVAVADDFEAISQVADAASGTFSRALGEEGRHPRSVIGVARLPRNAPVLLEVTAVLTGH</sequence>
<proteinExistence type="predicted"/>
<dbReference type="Pfam" id="PF01042">
    <property type="entry name" value="Ribonuc_L-PSP"/>
    <property type="match status" value="1"/>
</dbReference>
<reference evidence="1 2" key="1">
    <citation type="submission" date="2023-10" db="EMBL/GenBank/DDBJ databases">
        <authorList>
            <person name="Venkata Ramana C."/>
            <person name="Sasikala C."/>
            <person name="Dhurka M."/>
        </authorList>
    </citation>
    <scope>NUCLEOTIDE SEQUENCE [LARGE SCALE GENOMIC DNA]</scope>
    <source>
        <strain evidence="1 2">KCTC 32151</strain>
    </source>
</reference>
<evidence type="ECO:0000313" key="2">
    <source>
        <dbReference type="Proteomes" id="UP001185659"/>
    </source>
</evidence>
<dbReference type="InterPro" id="IPR013813">
    <property type="entry name" value="Endoribo_LPSP/chorism_mut-like"/>
</dbReference>
<keyword evidence="2" id="KW-1185">Reference proteome</keyword>
<name>A0ABU4AGD5_9HYPH</name>
<dbReference type="EMBL" id="JAWLIP010000001">
    <property type="protein sequence ID" value="MDV6225299.1"/>
    <property type="molecule type" value="Genomic_DNA"/>
</dbReference>
<comment type="caution">
    <text evidence="1">The sequence shown here is derived from an EMBL/GenBank/DDBJ whole genome shotgun (WGS) entry which is preliminary data.</text>
</comment>
<evidence type="ECO:0000313" key="1">
    <source>
        <dbReference type="EMBL" id="MDV6225299.1"/>
    </source>
</evidence>
<protein>
    <submittedName>
        <fullName evidence="1">RidA family protein</fullName>
    </submittedName>
</protein>
<dbReference type="InterPro" id="IPR035959">
    <property type="entry name" value="RutC-like_sf"/>
</dbReference>
<dbReference type="CDD" id="cd02199">
    <property type="entry name" value="YjgF_YER057c_UK114_like_1"/>
    <property type="match status" value="1"/>
</dbReference>
<dbReference type="Gene3D" id="3.30.1330.40">
    <property type="entry name" value="RutC-like"/>
    <property type="match status" value="1"/>
</dbReference>
<dbReference type="PANTHER" id="PTHR43760">
    <property type="entry name" value="ENDORIBONUCLEASE-RELATED"/>
    <property type="match status" value="1"/>
</dbReference>
<dbReference type="PANTHER" id="PTHR43760:SF1">
    <property type="entry name" value="ENDORIBONUCLEASE L-PSP_CHORISMATE MUTASE-LIKE DOMAIN-CONTAINING PROTEIN"/>
    <property type="match status" value="1"/>
</dbReference>